<proteinExistence type="predicted"/>
<dbReference type="Proteomes" id="UP000017800">
    <property type="component" value="Unassembled WGS sequence"/>
</dbReference>
<gene>
    <name evidence="4" type="ORF">VHA01S_031_00160</name>
</gene>
<name>V5FEB3_9VIBR</name>
<dbReference type="InterPro" id="IPR009081">
    <property type="entry name" value="PP-bd_ACP"/>
</dbReference>
<dbReference type="PROSITE" id="PS00012">
    <property type="entry name" value="PHOSPHOPANTETHEINE"/>
    <property type="match status" value="1"/>
</dbReference>
<accession>V5FEB3</accession>
<evidence type="ECO:0000256" key="1">
    <source>
        <dbReference type="ARBA" id="ARBA00022450"/>
    </source>
</evidence>
<keyword evidence="2" id="KW-0597">Phosphoprotein</keyword>
<dbReference type="Pfam" id="PF00550">
    <property type="entry name" value="PP-binding"/>
    <property type="match status" value="1"/>
</dbReference>
<evidence type="ECO:0000313" key="4">
    <source>
        <dbReference type="EMBL" id="GAD90003.1"/>
    </source>
</evidence>
<dbReference type="SUPFAM" id="SSF47336">
    <property type="entry name" value="ACP-like"/>
    <property type="match status" value="1"/>
</dbReference>
<evidence type="ECO:0000259" key="3">
    <source>
        <dbReference type="PROSITE" id="PS50075"/>
    </source>
</evidence>
<dbReference type="PROSITE" id="PS50075">
    <property type="entry name" value="CARRIER"/>
    <property type="match status" value="1"/>
</dbReference>
<dbReference type="AlphaFoldDB" id="V5FEB3"/>
<sequence>MDEEKYFGVVQEVIRELVTTLTDTDEIKLEQPLYELGVDSLATVNLLVELSLRADVDLEDFVDDMETPKNVADLCAVMAMFEESGVCS</sequence>
<reference evidence="4 5" key="1">
    <citation type="submission" date="2013-10" db="EMBL/GenBank/DDBJ databases">
        <authorList>
            <person name="Ichikawa N."/>
            <person name="Kimura A."/>
            <person name="Ohji S."/>
            <person name="Hosoyama A."/>
            <person name="Fujita N."/>
        </authorList>
    </citation>
    <scope>NUCLEOTIDE SEQUENCE [LARGE SCALE GENOMIC DNA]</scope>
    <source>
        <strain evidence="4 5">NBRC 102217</strain>
    </source>
</reference>
<protein>
    <recommendedName>
        <fullName evidence="3">Carrier domain-containing protein</fullName>
    </recommendedName>
</protein>
<dbReference type="Gene3D" id="1.10.1200.10">
    <property type="entry name" value="ACP-like"/>
    <property type="match status" value="1"/>
</dbReference>
<reference evidence="4 5" key="2">
    <citation type="submission" date="2013-11" db="EMBL/GenBank/DDBJ databases">
        <title>Whole genome shotgun sequence of Vibrio halioticoli NBRC 102217.</title>
        <authorList>
            <person name="Isaki S."/>
            <person name="Kimura A."/>
            <person name="Ohji S."/>
            <person name="Hosoyama A."/>
            <person name="Fujita N."/>
            <person name="Hashimoto M."/>
            <person name="Hosoyama Y."/>
            <person name="Yamazoe A."/>
        </authorList>
    </citation>
    <scope>NUCLEOTIDE SEQUENCE [LARGE SCALE GENOMIC DNA]</scope>
    <source>
        <strain evidence="4 5">NBRC 102217</strain>
    </source>
</reference>
<dbReference type="InterPro" id="IPR036736">
    <property type="entry name" value="ACP-like_sf"/>
</dbReference>
<organism evidence="4 5">
    <name type="scientific">Vibrio halioticoli NBRC 102217</name>
    <dbReference type="NCBI Taxonomy" id="1219072"/>
    <lineage>
        <taxon>Bacteria</taxon>
        <taxon>Pseudomonadati</taxon>
        <taxon>Pseudomonadota</taxon>
        <taxon>Gammaproteobacteria</taxon>
        <taxon>Vibrionales</taxon>
        <taxon>Vibrionaceae</taxon>
        <taxon>Vibrio</taxon>
    </lineage>
</organism>
<dbReference type="RefSeq" id="WP_023404357.1">
    <property type="nucleotide sequence ID" value="NZ_BAUJ01000031.1"/>
</dbReference>
<keyword evidence="5" id="KW-1185">Reference proteome</keyword>
<evidence type="ECO:0000256" key="2">
    <source>
        <dbReference type="ARBA" id="ARBA00022553"/>
    </source>
</evidence>
<dbReference type="InterPro" id="IPR006162">
    <property type="entry name" value="Ppantetheine_attach_site"/>
</dbReference>
<evidence type="ECO:0000313" key="5">
    <source>
        <dbReference type="Proteomes" id="UP000017800"/>
    </source>
</evidence>
<keyword evidence="1" id="KW-0596">Phosphopantetheine</keyword>
<dbReference type="EMBL" id="BAUJ01000031">
    <property type="protein sequence ID" value="GAD90003.1"/>
    <property type="molecule type" value="Genomic_DNA"/>
</dbReference>
<comment type="caution">
    <text evidence="4">The sequence shown here is derived from an EMBL/GenBank/DDBJ whole genome shotgun (WGS) entry which is preliminary data.</text>
</comment>
<feature type="domain" description="Carrier" evidence="3">
    <location>
        <begin position="4"/>
        <end position="82"/>
    </location>
</feature>